<comment type="caution">
    <text evidence="1">The sequence shown here is derived from an EMBL/GenBank/DDBJ whole genome shotgun (WGS) entry which is preliminary data.</text>
</comment>
<evidence type="ECO:0000313" key="1">
    <source>
        <dbReference type="EMBL" id="MTW21051.1"/>
    </source>
</evidence>
<dbReference type="Proteomes" id="UP000434044">
    <property type="component" value="Unassembled WGS sequence"/>
</dbReference>
<sequence length="106" mass="11412">MRNVLVTLISGVNIAAELGIRPETVSRWRKLPAWQAAVDAITGEVRAEIGGRLMELSQSALDELEQLIHYKFDSSVRLRACIALLQLSGVGRATTPKAGAGRTEAA</sequence>
<name>A0A6N8EBU0_9GAMM</name>
<keyword evidence="2" id="KW-1185">Reference proteome</keyword>
<evidence type="ECO:0000313" key="2">
    <source>
        <dbReference type="Proteomes" id="UP000434044"/>
    </source>
</evidence>
<dbReference type="RefSeq" id="WP_155449642.1">
    <property type="nucleotide sequence ID" value="NZ_WNKT01000013.1"/>
</dbReference>
<dbReference type="EMBL" id="WNKT01000013">
    <property type="protein sequence ID" value="MTW21051.1"/>
    <property type="molecule type" value="Genomic_DNA"/>
</dbReference>
<organism evidence="1 2">
    <name type="scientific">Allochromatium palmeri</name>
    <dbReference type="NCBI Taxonomy" id="231048"/>
    <lineage>
        <taxon>Bacteria</taxon>
        <taxon>Pseudomonadati</taxon>
        <taxon>Pseudomonadota</taxon>
        <taxon>Gammaproteobacteria</taxon>
        <taxon>Chromatiales</taxon>
        <taxon>Chromatiaceae</taxon>
        <taxon>Allochromatium</taxon>
    </lineage>
</organism>
<protein>
    <submittedName>
        <fullName evidence="1">Uncharacterized protein</fullName>
    </submittedName>
</protein>
<dbReference type="AlphaFoldDB" id="A0A6N8EBU0"/>
<accession>A0A6N8EBU0</accession>
<gene>
    <name evidence="1" type="ORF">GJ668_08050</name>
</gene>
<proteinExistence type="predicted"/>
<reference evidence="1 2" key="1">
    <citation type="submission" date="2019-11" db="EMBL/GenBank/DDBJ databases">
        <title>Whole-genome sequence of the anaerobic purple sulfur bacterium Allochromatium palmeri DSM 15591.</title>
        <authorList>
            <person name="Kyndt J.A."/>
            <person name="Meyer T.E."/>
        </authorList>
    </citation>
    <scope>NUCLEOTIDE SEQUENCE [LARGE SCALE GENOMIC DNA]</scope>
    <source>
        <strain evidence="1 2">DSM 15591</strain>
    </source>
</reference>
<dbReference type="OrthoDB" id="8547822at2"/>